<dbReference type="GO" id="GO:0000978">
    <property type="term" value="F:RNA polymerase II cis-regulatory region sequence-specific DNA binding"/>
    <property type="evidence" value="ECO:0007669"/>
    <property type="project" value="TreeGrafter"/>
</dbReference>
<gene>
    <name evidence="6" type="ORF">WMSIL1_LOCUS352</name>
</gene>
<dbReference type="GO" id="GO:0010468">
    <property type="term" value="P:regulation of gene expression"/>
    <property type="evidence" value="ECO:0007669"/>
    <property type="project" value="TreeGrafter"/>
</dbReference>
<evidence type="ECO:0000256" key="4">
    <source>
        <dbReference type="PROSITE-ProRule" id="PRU00339"/>
    </source>
</evidence>
<protein>
    <submittedName>
        <fullName evidence="6">Uncharacterized protein</fullName>
    </submittedName>
</protein>
<dbReference type="Gene3D" id="1.25.40.10">
    <property type="entry name" value="Tetratricopeptide repeat domain"/>
    <property type="match status" value="2"/>
</dbReference>
<feature type="region of interest" description="Disordered" evidence="5">
    <location>
        <begin position="471"/>
        <end position="541"/>
    </location>
</feature>
<feature type="repeat" description="TPR" evidence="4">
    <location>
        <begin position="205"/>
        <end position="238"/>
    </location>
</feature>
<keyword evidence="4" id="KW-0802">TPR repeat</keyword>
<dbReference type="PANTHER" id="PTHR14017:SF1">
    <property type="entry name" value="LD02225P"/>
    <property type="match status" value="1"/>
</dbReference>
<reference evidence="6 7" key="1">
    <citation type="submission" date="2019-07" db="EMBL/GenBank/DDBJ databases">
        <authorList>
            <person name="Jastrzebski P J."/>
            <person name="Paukszto L."/>
            <person name="Jastrzebski P J."/>
        </authorList>
    </citation>
    <scope>NUCLEOTIDE SEQUENCE [LARGE SCALE GENOMIC DNA]</scope>
    <source>
        <strain evidence="6 7">WMS-il1</strain>
    </source>
</reference>
<feature type="repeat" description="TPR" evidence="4">
    <location>
        <begin position="20"/>
        <end position="53"/>
    </location>
</feature>
<dbReference type="InterPro" id="IPR011990">
    <property type="entry name" value="TPR-like_helical_dom_sf"/>
</dbReference>
<sequence>SAILLFQQILYLQPSFPRRKEIHVRLGYIYKLRKDLDKSLKHFRQALRDEGPSTWGSTEIQFQIGHLFEVCGRTNQAKSTYEEILANISPESSLNVQHLCLRQLAWLYQTSAEPSLAQTERAIQLLQKAIEIDSSNGKTWYLLGRCQAAVNKVQDAFRSYRSSIDKTEASADTWCSIGVLYQEQNQPMDALQAYFCAVQLDKCHVTAWVNLGTLYESMHQFKEALKCYTNAVNADKRDTIRPPVKARIATLQQLLPRLGDKIPVGPTGGLDPSGLVCAAAAAGGIPPSGKLPTVDAAWDLPIPSELTQRQIQLMLQEANRSQCSAFNNSAEHWSALLKNNAIKLEEDEMEGENEKDVEQIDKGEEPEGEGKQTGMDVTEPSTEAEIIQPPIKRIKIEEGCEDVAKRQKKKKRSSYSPDEDELPTTEEISTLYSLMYLAHGMTAKQRRQYEAIYGKTFNYLLYKKQHPEETLEDPFRGLDPGIFKRQLSTNSNTESGGRKASASESSAAKEKSSTTDEKADQKLQNEQNQQSQQQQQNPVDATVADLLSVAANDAGLGADQLPDDDFSLFTDD</sequence>
<dbReference type="GO" id="GO:0044666">
    <property type="term" value="C:MLL3/4 complex"/>
    <property type="evidence" value="ECO:0007669"/>
    <property type="project" value="TreeGrafter"/>
</dbReference>
<evidence type="ECO:0000313" key="6">
    <source>
        <dbReference type="EMBL" id="VUZ39096.1"/>
    </source>
</evidence>
<evidence type="ECO:0000256" key="3">
    <source>
        <dbReference type="ARBA" id="ARBA00034483"/>
    </source>
</evidence>
<dbReference type="InterPro" id="IPR019734">
    <property type="entry name" value="TPR_rpt"/>
</dbReference>
<feature type="compositionally biased region" description="Basic and acidic residues" evidence="5">
    <location>
        <begin position="507"/>
        <end position="523"/>
    </location>
</feature>
<feature type="compositionally biased region" description="Acidic residues" evidence="5">
    <location>
        <begin position="561"/>
        <end position="572"/>
    </location>
</feature>
<dbReference type="GO" id="GO:0031490">
    <property type="term" value="F:chromatin DNA binding"/>
    <property type="evidence" value="ECO:0007669"/>
    <property type="project" value="TreeGrafter"/>
</dbReference>
<dbReference type="PANTHER" id="PTHR14017">
    <property type="entry name" value="LYSINE-SPECIFIC DEMETHYLASE"/>
    <property type="match status" value="1"/>
</dbReference>
<keyword evidence="7" id="KW-1185">Reference proteome</keyword>
<organism evidence="6 7">
    <name type="scientific">Hymenolepis diminuta</name>
    <name type="common">Rat tapeworm</name>
    <dbReference type="NCBI Taxonomy" id="6216"/>
    <lineage>
        <taxon>Eukaryota</taxon>
        <taxon>Metazoa</taxon>
        <taxon>Spiralia</taxon>
        <taxon>Lophotrochozoa</taxon>
        <taxon>Platyhelminthes</taxon>
        <taxon>Cestoda</taxon>
        <taxon>Eucestoda</taxon>
        <taxon>Cyclophyllidea</taxon>
        <taxon>Hymenolepididae</taxon>
        <taxon>Hymenolepis</taxon>
    </lineage>
</organism>
<feature type="non-terminal residue" evidence="6">
    <location>
        <position position="1"/>
    </location>
</feature>
<evidence type="ECO:0000256" key="1">
    <source>
        <dbReference type="ARBA" id="ARBA00004123"/>
    </source>
</evidence>
<dbReference type="InterPro" id="IPR051630">
    <property type="entry name" value="Corepressor-Demethylase"/>
</dbReference>
<accession>A0A564XW43</accession>
<feature type="compositionally biased region" description="Low complexity" evidence="5">
    <location>
        <begin position="524"/>
        <end position="537"/>
    </location>
</feature>
<evidence type="ECO:0000256" key="5">
    <source>
        <dbReference type="SAM" id="MobiDB-lite"/>
    </source>
</evidence>
<dbReference type="Proteomes" id="UP000321570">
    <property type="component" value="Unassembled WGS sequence"/>
</dbReference>
<comment type="similarity">
    <text evidence="3">Belongs to the UTX family.</text>
</comment>
<comment type="subcellular location">
    <subcellularLocation>
        <location evidence="1">Nucleus</location>
    </subcellularLocation>
</comment>
<evidence type="ECO:0000313" key="7">
    <source>
        <dbReference type="Proteomes" id="UP000321570"/>
    </source>
</evidence>
<keyword evidence="2" id="KW-0539">Nucleus</keyword>
<feature type="region of interest" description="Disordered" evidence="5">
    <location>
        <begin position="347"/>
        <end position="381"/>
    </location>
</feature>
<feature type="compositionally biased region" description="Basic and acidic residues" evidence="5">
    <location>
        <begin position="352"/>
        <end position="370"/>
    </location>
</feature>
<dbReference type="PROSITE" id="PS50005">
    <property type="entry name" value="TPR"/>
    <property type="match status" value="2"/>
</dbReference>
<feature type="non-terminal residue" evidence="6">
    <location>
        <position position="572"/>
    </location>
</feature>
<dbReference type="AlphaFoldDB" id="A0A564XW43"/>
<dbReference type="SMART" id="SM00028">
    <property type="entry name" value="TPR"/>
    <property type="match status" value="6"/>
</dbReference>
<feature type="compositionally biased region" description="Polar residues" evidence="5">
    <location>
        <begin position="486"/>
        <end position="495"/>
    </location>
</feature>
<dbReference type="Pfam" id="PF13181">
    <property type="entry name" value="TPR_8"/>
    <property type="match status" value="2"/>
</dbReference>
<proteinExistence type="inferred from homology"/>
<dbReference type="EMBL" id="CABIJS010000011">
    <property type="protein sequence ID" value="VUZ39096.1"/>
    <property type="molecule type" value="Genomic_DNA"/>
</dbReference>
<dbReference type="SUPFAM" id="SSF48452">
    <property type="entry name" value="TPR-like"/>
    <property type="match status" value="1"/>
</dbReference>
<name>A0A564XW43_HYMDI</name>
<feature type="region of interest" description="Disordered" evidence="5">
    <location>
        <begin position="553"/>
        <end position="572"/>
    </location>
</feature>
<evidence type="ECO:0000256" key="2">
    <source>
        <dbReference type="ARBA" id="ARBA00023242"/>
    </source>
</evidence>